<dbReference type="PANTHER" id="PTHR47540:SF3">
    <property type="entry name" value="ZN(II)2CYS6 TRANSCRIPTION FACTOR (EUROFUNG)"/>
    <property type="match status" value="1"/>
</dbReference>
<keyword evidence="4" id="KW-0804">Transcription</keyword>
<feature type="region of interest" description="Disordered" evidence="6">
    <location>
        <begin position="115"/>
        <end position="136"/>
    </location>
</feature>
<evidence type="ECO:0000256" key="1">
    <source>
        <dbReference type="ARBA" id="ARBA00004123"/>
    </source>
</evidence>
<dbReference type="InterPro" id="IPR051711">
    <property type="entry name" value="Stress_Response_Reg"/>
</dbReference>
<evidence type="ECO:0000256" key="5">
    <source>
        <dbReference type="ARBA" id="ARBA00023242"/>
    </source>
</evidence>
<keyword evidence="7" id="KW-0812">Transmembrane</keyword>
<evidence type="ECO:0000256" key="6">
    <source>
        <dbReference type="SAM" id="MobiDB-lite"/>
    </source>
</evidence>
<dbReference type="KEGG" id="cfj:CFIO01_06254"/>
<protein>
    <submittedName>
        <fullName evidence="9">Finger protein</fullName>
    </submittedName>
</protein>
<sequence length="699" mass="78362">MLVSVARHDALGHGPYRRGQFLPGIDHDAENLERQSSLAGANSSPSEKATGGKHPRTSVHQNPFVETIQRGLTSTSRTVIESPISFQSPSVFQDGEMTSSPRSAVAVDHVPQLSETNSLRNSPEPPQTDEQGHYVGPASGVSFLSRIQKRLKVQSPGFLNSSVFNFGDRPLPGQDSSFAILPPKAVAESMVRRYFDFAATTHRFLHRPTIHSWLEELYETNGFMLYKESARSRTALLFMNAQKPGKYLVRVRDNVEDICLPFSLLSARFFAVAEHQLSMEKGEIRLTHIQARLAQCFYLLAQSRLNHCWTLFGITAQLAIALGIHRKSQVAPKTCGRLNFVDLECRKRTFWCAYNLNTYLSAALGRPMTFHDEDIDQELPLCIEDDQLRSGCGMDSTESSRLAISAPVAQIKFNKDLLEWREPISYLLDTVGSPALYVKLVLRQRDVLKLAFWHAHILVHRPFLINSLNNLSGHGREDDSLQMRHEEMRKNIQLCVDAATEITKHINYINDAGELYSTLFFIPYYGFSAVVVLYVFAIQHRTESPETYLDCFRLASRCHAQIESIATSGSLMQRYGVVLQELRLEVLRNNTYLASFSTPRAENLSTSNENNDNSLVSYQESQLNPGVGDSELRLAVGRAAEGVPQDVADSFHAFDVGFFNMTNWAQFDSLVTGGTGNFDALSYDDTADLWGHGDVRLNP</sequence>
<name>A0A010QSF3_9PEZI</name>
<keyword evidence="7" id="KW-1133">Transmembrane helix</keyword>
<dbReference type="eggNOG" id="ENOG502S0TA">
    <property type="taxonomic scope" value="Eukaryota"/>
</dbReference>
<dbReference type="PANTHER" id="PTHR47540">
    <property type="entry name" value="THIAMINE REPRESSIBLE GENES REGULATORY PROTEIN THI5"/>
    <property type="match status" value="1"/>
</dbReference>
<keyword evidence="7" id="KW-0472">Membrane</keyword>
<dbReference type="GO" id="GO:0006351">
    <property type="term" value="P:DNA-templated transcription"/>
    <property type="evidence" value="ECO:0007669"/>
    <property type="project" value="InterPro"/>
</dbReference>
<dbReference type="Pfam" id="PF04082">
    <property type="entry name" value="Fungal_trans"/>
    <property type="match status" value="1"/>
</dbReference>
<keyword evidence="10" id="KW-1185">Reference proteome</keyword>
<keyword evidence="5" id="KW-0539">Nucleus</keyword>
<keyword evidence="2" id="KW-0805">Transcription regulation</keyword>
<evidence type="ECO:0000256" key="7">
    <source>
        <dbReference type="SAM" id="Phobius"/>
    </source>
</evidence>
<dbReference type="EMBL" id="JARH01000264">
    <property type="protein sequence ID" value="EXF83082.1"/>
    <property type="molecule type" value="Genomic_DNA"/>
</dbReference>
<gene>
    <name evidence="9" type="ORF">CFIO01_06254</name>
</gene>
<dbReference type="GO" id="GO:0008270">
    <property type="term" value="F:zinc ion binding"/>
    <property type="evidence" value="ECO:0007669"/>
    <property type="project" value="InterPro"/>
</dbReference>
<reference evidence="9 10" key="1">
    <citation type="submission" date="2014-02" db="EMBL/GenBank/DDBJ databases">
        <title>The genome sequence of Colletotrichum fioriniae PJ7.</title>
        <authorList>
            <person name="Baroncelli R."/>
            <person name="Thon M.R."/>
        </authorList>
    </citation>
    <scope>NUCLEOTIDE SEQUENCE [LARGE SCALE GENOMIC DNA]</scope>
    <source>
        <strain evidence="9 10">PJ7</strain>
    </source>
</reference>
<feature type="transmembrane region" description="Helical" evidence="7">
    <location>
        <begin position="515"/>
        <end position="537"/>
    </location>
</feature>
<dbReference type="AlphaFoldDB" id="A0A010QSF3"/>
<evidence type="ECO:0000256" key="4">
    <source>
        <dbReference type="ARBA" id="ARBA00023163"/>
    </source>
</evidence>
<comment type="caution">
    <text evidence="9">The sequence shown here is derived from an EMBL/GenBank/DDBJ whole genome shotgun (WGS) entry which is preliminary data.</text>
</comment>
<evidence type="ECO:0000256" key="3">
    <source>
        <dbReference type="ARBA" id="ARBA00023125"/>
    </source>
</evidence>
<evidence type="ECO:0000313" key="9">
    <source>
        <dbReference type="EMBL" id="EXF83082.1"/>
    </source>
</evidence>
<dbReference type="OrthoDB" id="2579025at2759"/>
<feature type="region of interest" description="Disordered" evidence="6">
    <location>
        <begin position="35"/>
        <end position="64"/>
    </location>
</feature>
<feature type="compositionally biased region" description="Polar residues" evidence="6">
    <location>
        <begin position="35"/>
        <end position="47"/>
    </location>
</feature>
<proteinExistence type="predicted"/>
<dbReference type="CDD" id="cd12148">
    <property type="entry name" value="fungal_TF_MHR"/>
    <property type="match status" value="1"/>
</dbReference>
<dbReference type="HOGENOM" id="CLU_009239_0_0_1"/>
<organism evidence="9 10">
    <name type="scientific">Colletotrichum fioriniae PJ7</name>
    <dbReference type="NCBI Taxonomy" id="1445577"/>
    <lineage>
        <taxon>Eukaryota</taxon>
        <taxon>Fungi</taxon>
        <taxon>Dikarya</taxon>
        <taxon>Ascomycota</taxon>
        <taxon>Pezizomycotina</taxon>
        <taxon>Sordariomycetes</taxon>
        <taxon>Hypocreomycetidae</taxon>
        <taxon>Glomerellales</taxon>
        <taxon>Glomerellaceae</taxon>
        <taxon>Colletotrichum</taxon>
        <taxon>Colletotrichum acutatum species complex</taxon>
    </lineage>
</organism>
<evidence type="ECO:0000313" key="10">
    <source>
        <dbReference type="Proteomes" id="UP000020467"/>
    </source>
</evidence>
<dbReference type="InterPro" id="IPR007219">
    <property type="entry name" value="XnlR_reg_dom"/>
</dbReference>
<keyword evidence="3" id="KW-0238">DNA-binding</keyword>
<dbReference type="Proteomes" id="UP000020467">
    <property type="component" value="Unassembled WGS sequence"/>
</dbReference>
<dbReference type="GO" id="GO:0045944">
    <property type="term" value="P:positive regulation of transcription by RNA polymerase II"/>
    <property type="evidence" value="ECO:0007669"/>
    <property type="project" value="TreeGrafter"/>
</dbReference>
<evidence type="ECO:0000259" key="8">
    <source>
        <dbReference type="SMART" id="SM00906"/>
    </source>
</evidence>
<accession>A0A010QSF3</accession>
<feature type="domain" description="Xylanolytic transcriptional activator regulatory" evidence="8">
    <location>
        <begin position="308"/>
        <end position="386"/>
    </location>
</feature>
<dbReference type="GO" id="GO:0043565">
    <property type="term" value="F:sequence-specific DNA binding"/>
    <property type="evidence" value="ECO:0007669"/>
    <property type="project" value="TreeGrafter"/>
</dbReference>
<comment type="subcellular location">
    <subcellularLocation>
        <location evidence="1">Nucleus</location>
    </subcellularLocation>
</comment>
<dbReference type="SMART" id="SM00906">
    <property type="entry name" value="Fungal_trans"/>
    <property type="match status" value="1"/>
</dbReference>
<dbReference type="GO" id="GO:0005634">
    <property type="term" value="C:nucleus"/>
    <property type="evidence" value="ECO:0007669"/>
    <property type="project" value="UniProtKB-SubCell"/>
</dbReference>
<evidence type="ECO:0000256" key="2">
    <source>
        <dbReference type="ARBA" id="ARBA00023015"/>
    </source>
</evidence>